<dbReference type="GO" id="GO:0005634">
    <property type="term" value="C:nucleus"/>
    <property type="evidence" value="ECO:0007669"/>
    <property type="project" value="UniProtKB-SubCell"/>
</dbReference>
<dbReference type="AlphaFoldDB" id="A0AA36A398"/>
<dbReference type="Proteomes" id="UP001177003">
    <property type="component" value="Chromosome 9"/>
</dbReference>
<dbReference type="PANTHER" id="PTHR13348:SF0">
    <property type="entry name" value="RIBONUCLEASE P PROTEIN SUBUNIT P29"/>
    <property type="match status" value="1"/>
</dbReference>
<evidence type="ECO:0000313" key="3">
    <source>
        <dbReference type="EMBL" id="CAI9303109.1"/>
    </source>
</evidence>
<comment type="subcellular location">
    <subcellularLocation>
        <location evidence="1">Nucleus</location>
    </subcellularLocation>
</comment>
<evidence type="ECO:0000256" key="1">
    <source>
        <dbReference type="ARBA" id="ARBA00004123"/>
    </source>
</evidence>
<dbReference type="GO" id="GO:0000172">
    <property type="term" value="C:ribonuclease MRP complex"/>
    <property type="evidence" value="ECO:0007669"/>
    <property type="project" value="InterPro"/>
</dbReference>
<dbReference type="InterPro" id="IPR016848">
    <property type="entry name" value="RNase_P/MRP_Rpp29-subunit"/>
</dbReference>
<dbReference type="GO" id="GO:0033204">
    <property type="term" value="F:ribonuclease P RNA binding"/>
    <property type="evidence" value="ECO:0007669"/>
    <property type="project" value="InterPro"/>
</dbReference>
<dbReference type="PANTHER" id="PTHR13348">
    <property type="entry name" value="RIBONUCLEASE P SUBUNIT P29"/>
    <property type="match status" value="1"/>
</dbReference>
<dbReference type="Gene3D" id="2.30.30.210">
    <property type="entry name" value="Ribonuclease P/MRP, subunit p29"/>
    <property type="match status" value="1"/>
</dbReference>
<gene>
    <name evidence="3" type="ORF">LSALG_LOCUS41569</name>
</gene>
<dbReference type="GO" id="GO:0030677">
    <property type="term" value="C:ribonuclease P complex"/>
    <property type="evidence" value="ECO:0007669"/>
    <property type="project" value="InterPro"/>
</dbReference>
<organism evidence="3 4">
    <name type="scientific">Lactuca saligna</name>
    <name type="common">Willowleaf lettuce</name>
    <dbReference type="NCBI Taxonomy" id="75948"/>
    <lineage>
        <taxon>Eukaryota</taxon>
        <taxon>Viridiplantae</taxon>
        <taxon>Streptophyta</taxon>
        <taxon>Embryophyta</taxon>
        <taxon>Tracheophyta</taxon>
        <taxon>Spermatophyta</taxon>
        <taxon>Magnoliopsida</taxon>
        <taxon>eudicotyledons</taxon>
        <taxon>Gunneridae</taxon>
        <taxon>Pentapetalae</taxon>
        <taxon>asterids</taxon>
        <taxon>campanulids</taxon>
        <taxon>Asterales</taxon>
        <taxon>Asteraceae</taxon>
        <taxon>Cichorioideae</taxon>
        <taxon>Cichorieae</taxon>
        <taxon>Lactucinae</taxon>
        <taxon>Lactuca</taxon>
    </lineage>
</organism>
<dbReference type="GO" id="GO:0006364">
    <property type="term" value="P:rRNA processing"/>
    <property type="evidence" value="ECO:0007669"/>
    <property type="project" value="TreeGrafter"/>
</dbReference>
<accession>A0AA36A398</accession>
<protein>
    <submittedName>
        <fullName evidence="3">Uncharacterized protein</fullName>
    </submittedName>
</protein>
<sequence>MIGLVSMILMRTLRNDHAKYAREDDDPESLVMCNNEFGKYSFSGQTNKRECWKGQMAQCLVGEDLHRALVLVTRCKMASFTGVSAIMIRETAETFGIITKDNKYKEKVVRN</sequence>
<dbReference type="InterPro" id="IPR036980">
    <property type="entry name" value="RNase_P/MRP_Rpp29_sf"/>
</dbReference>
<proteinExistence type="inferred from homology"/>
<dbReference type="Pfam" id="PF01868">
    <property type="entry name" value="RNase_P-MRP_p29"/>
    <property type="match status" value="1"/>
</dbReference>
<dbReference type="InterPro" id="IPR002730">
    <property type="entry name" value="Rpp29/RNP1"/>
</dbReference>
<comment type="similarity">
    <text evidence="2">Belongs to the eukaryotic/archaeal RNase P protein component 1 family.</text>
</comment>
<dbReference type="InterPro" id="IPR023534">
    <property type="entry name" value="Rof/RNase_P-like"/>
</dbReference>
<evidence type="ECO:0000256" key="2">
    <source>
        <dbReference type="ARBA" id="ARBA00006181"/>
    </source>
</evidence>
<reference evidence="3" key="1">
    <citation type="submission" date="2023-04" db="EMBL/GenBank/DDBJ databases">
        <authorList>
            <person name="Vijverberg K."/>
            <person name="Xiong W."/>
            <person name="Schranz E."/>
        </authorList>
    </citation>
    <scope>NUCLEOTIDE SEQUENCE</scope>
</reference>
<dbReference type="SUPFAM" id="SSF101744">
    <property type="entry name" value="Rof/RNase P subunit-like"/>
    <property type="match status" value="1"/>
</dbReference>
<dbReference type="GO" id="GO:0001682">
    <property type="term" value="P:tRNA 5'-leader removal"/>
    <property type="evidence" value="ECO:0007669"/>
    <property type="project" value="InterPro"/>
</dbReference>
<name>A0AA36A398_LACSI</name>
<dbReference type="EMBL" id="OX465085">
    <property type="protein sequence ID" value="CAI9303109.1"/>
    <property type="molecule type" value="Genomic_DNA"/>
</dbReference>
<keyword evidence="4" id="KW-1185">Reference proteome</keyword>
<evidence type="ECO:0000313" key="4">
    <source>
        <dbReference type="Proteomes" id="UP001177003"/>
    </source>
</evidence>